<dbReference type="Proteomes" id="UP000250369">
    <property type="component" value="Unassembled WGS sequence"/>
</dbReference>
<accession>A0A329MGM0</accession>
<dbReference type="EMBL" id="QMFB01000015">
    <property type="protein sequence ID" value="RAV18832.1"/>
    <property type="molecule type" value="Genomic_DNA"/>
</dbReference>
<dbReference type="OrthoDB" id="2627617at2"/>
<proteinExistence type="predicted"/>
<dbReference type="RefSeq" id="WP_113033450.1">
    <property type="nucleotide sequence ID" value="NZ_QMFB01000015.1"/>
</dbReference>
<name>A0A329MGM0_9BACL</name>
<organism evidence="1 2">
    <name type="scientific">Paenibacillus contaminans</name>
    <dbReference type="NCBI Taxonomy" id="450362"/>
    <lineage>
        <taxon>Bacteria</taxon>
        <taxon>Bacillati</taxon>
        <taxon>Bacillota</taxon>
        <taxon>Bacilli</taxon>
        <taxon>Bacillales</taxon>
        <taxon>Paenibacillaceae</taxon>
        <taxon>Paenibacillus</taxon>
    </lineage>
</organism>
<reference evidence="1 2" key="1">
    <citation type="journal article" date="2009" name="Int. J. Syst. Evol. Microbiol.">
        <title>Paenibacillus contaminans sp. nov., isolated from a contaminated laboratory plate.</title>
        <authorList>
            <person name="Chou J.H."/>
            <person name="Lee J.H."/>
            <person name="Lin M.C."/>
            <person name="Chang P.S."/>
            <person name="Arun A.B."/>
            <person name="Young C.C."/>
            <person name="Chen W.M."/>
        </authorList>
    </citation>
    <scope>NUCLEOTIDE SEQUENCE [LARGE SCALE GENOMIC DNA]</scope>
    <source>
        <strain evidence="1 2">CKOBP-6</strain>
    </source>
</reference>
<comment type="caution">
    <text evidence="1">The sequence shown here is derived from an EMBL/GenBank/DDBJ whole genome shotgun (WGS) entry which is preliminary data.</text>
</comment>
<protein>
    <submittedName>
        <fullName evidence="1">Phage tail assembly protein</fullName>
    </submittedName>
</protein>
<evidence type="ECO:0000313" key="2">
    <source>
        <dbReference type="Proteomes" id="UP000250369"/>
    </source>
</evidence>
<evidence type="ECO:0000313" key="1">
    <source>
        <dbReference type="EMBL" id="RAV18832.1"/>
    </source>
</evidence>
<dbReference type="AlphaFoldDB" id="A0A329MGM0"/>
<gene>
    <name evidence="1" type="ORF">DQG23_24185</name>
</gene>
<sequence>MEDEKKPAEGVEVYTFARPVSFEGTEYKEITLDFDKLSGDDILSCDRQYRAEQRGGSTFTPELDKAYQAYIVARAAGVHVGLIRSASAKDFTRLALRAQNFLLL</sequence>
<keyword evidence="2" id="KW-1185">Reference proteome</keyword>